<evidence type="ECO:0000256" key="2">
    <source>
        <dbReference type="ARBA" id="ARBA00022490"/>
    </source>
</evidence>
<dbReference type="InterPro" id="IPR020591">
    <property type="entry name" value="Chromosome_initiator_DnaA-like"/>
</dbReference>
<sequence>MNEFDYSIFWEETIKQLREENELSDQEYNMYFQSIHYIESTRDKIILSIPSRFIQSQLKQRYNAIIETRLFELSGIELTLDFEIENRKKDQEKTQSQETESPEIQEKAYEPHPQLREDYTFDNFVVGNNNSFAANASRAIAENPGSKYNPCLIYGGVGLGKTHLMQSIGNSIHKHKPDMKVVYIPAETFINDFIESINTKKQTHFKNKYRNADILLIDDIHDLQDKKGTQEELFHTFNALYDANKQMVFTCDRPPSELKNFADRLKNRFVRGLNVDLHPPNYETRYAILRKKLEDRNVAISEDILELISENINTNIRDLEAALTSIVAYAELVQKEITPEIAKQQLKQFFSSPIQTNITIDKIQKQVSEYFNVTLSDMKGKKRTKQITFPRQIAMFIIREITDYSTTEIGLEFGGRDHTTVMHSCQRIEDRIKTDSTIEPTVQELIRSIKET</sequence>
<comment type="similarity">
    <text evidence="1 8 11">Belongs to the DnaA family.</text>
</comment>
<feature type="region of interest" description="Domain I, interacts with DnaA modulators" evidence="8">
    <location>
        <begin position="1"/>
        <end position="94"/>
    </location>
</feature>
<dbReference type="OrthoDB" id="9807019at2"/>
<evidence type="ECO:0000256" key="10">
    <source>
        <dbReference type="RuleBase" id="RU000577"/>
    </source>
</evidence>
<dbReference type="GO" id="GO:0006275">
    <property type="term" value="P:regulation of DNA replication"/>
    <property type="evidence" value="ECO:0007669"/>
    <property type="project" value="UniProtKB-UniRule"/>
</dbReference>
<dbReference type="Gene3D" id="3.30.300.180">
    <property type="match status" value="1"/>
</dbReference>
<comment type="function">
    <text evidence="8 10">Plays an essential role in the initiation and regulation of chromosomal replication. ATP-DnaA binds to the origin of replication (oriC) to initiate formation of the DNA replication initiation complex once per cell cycle. Binds the DnaA box (a 9 base pair repeat at the origin) and separates the double-stranded (ds)DNA. Forms a right-handed helical filament on oriC DNA; dsDNA binds to the exterior of the filament while single-stranded (ss)DNA is stabiized in the filament's interior. The ATP-DnaA-oriC complex binds and stabilizes one strand of the AT-rich DNA unwinding element (DUE), permitting loading of DNA polymerase. After initiation quickly degrades to an ADP-DnaA complex that is not apt for DNA replication. Binds acidic phospholipids.</text>
</comment>
<comment type="subcellular location">
    <subcellularLocation>
        <location evidence="8">Cytoplasm</location>
    </subcellularLocation>
</comment>
<reference evidence="15 16" key="1">
    <citation type="submission" date="2019-02" db="EMBL/GenBank/DDBJ databases">
        <title>Complete Genome Sequence and Methylome Analysis of free living Spirochaetas.</title>
        <authorList>
            <person name="Fomenkov A."/>
            <person name="Dubinina G."/>
            <person name="Leshcheva N."/>
            <person name="Mikheeva N."/>
            <person name="Grabovich M."/>
            <person name="Vincze T."/>
            <person name="Roberts R.J."/>
        </authorList>
    </citation>
    <scope>NUCLEOTIDE SEQUENCE [LARGE SCALE GENOMIC DNA]</scope>
    <source>
        <strain evidence="15 16">K2</strain>
    </source>
</reference>
<dbReference type="RefSeq" id="WP_149487150.1">
    <property type="nucleotide sequence ID" value="NZ_CP036150.1"/>
</dbReference>
<keyword evidence="4 8" id="KW-0547">Nucleotide-binding</keyword>
<dbReference type="FunFam" id="3.40.50.300:FF:000668">
    <property type="entry name" value="Chromosomal replication initiator protein DnaA"/>
    <property type="match status" value="1"/>
</dbReference>
<evidence type="ECO:0000256" key="9">
    <source>
        <dbReference type="NCBIfam" id="TIGR00362"/>
    </source>
</evidence>
<comment type="caution">
    <text evidence="8">Lacks conserved residue(s) required for the propagation of feature annotation.</text>
</comment>
<accession>A0A5C1QR30</accession>
<dbReference type="SUPFAM" id="SSF52540">
    <property type="entry name" value="P-loop containing nucleoside triphosphate hydrolases"/>
    <property type="match status" value="1"/>
</dbReference>
<dbReference type="SUPFAM" id="SSF48295">
    <property type="entry name" value="TrpR-like"/>
    <property type="match status" value="1"/>
</dbReference>
<feature type="region of interest" description="Domain III, AAA+ region" evidence="8">
    <location>
        <begin position="114"/>
        <end position="330"/>
    </location>
</feature>
<dbReference type="GO" id="GO:0008289">
    <property type="term" value="F:lipid binding"/>
    <property type="evidence" value="ECO:0007669"/>
    <property type="project" value="UniProtKB-KW"/>
</dbReference>
<evidence type="ECO:0000256" key="8">
    <source>
        <dbReference type="HAMAP-Rule" id="MF_00377"/>
    </source>
</evidence>
<dbReference type="PROSITE" id="PS01008">
    <property type="entry name" value="DNAA"/>
    <property type="match status" value="1"/>
</dbReference>
<evidence type="ECO:0000259" key="14">
    <source>
        <dbReference type="SMART" id="SM00760"/>
    </source>
</evidence>
<gene>
    <name evidence="8 15" type="primary">dnaA</name>
    <name evidence="15" type="ORF">EXM22_14195</name>
</gene>
<dbReference type="InterPro" id="IPR018312">
    <property type="entry name" value="Chromosome_initiator_DnaA_CS"/>
</dbReference>
<dbReference type="NCBIfam" id="TIGR00362">
    <property type="entry name" value="DnaA"/>
    <property type="match status" value="1"/>
</dbReference>
<dbReference type="PRINTS" id="PR00051">
    <property type="entry name" value="DNAA"/>
</dbReference>
<dbReference type="EMBL" id="CP036150">
    <property type="protein sequence ID" value="QEN09074.1"/>
    <property type="molecule type" value="Genomic_DNA"/>
</dbReference>
<dbReference type="Pfam" id="PF00308">
    <property type="entry name" value="Bac_DnaA"/>
    <property type="match status" value="1"/>
</dbReference>
<dbReference type="Pfam" id="PF11638">
    <property type="entry name" value="DnaA_N"/>
    <property type="match status" value="1"/>
</dbReference>
<dbReference type="GO" id="GO:0003688">
    <property type="term" value="F:DNA replication origin binding"/>
    <property type="evidence" value="ECO:0007669"/>
    <property type="project" value="UniProtKB-UniRule"/>
</dbReference>
<feature type="binding site" evidence="8">
    <location>
        <position position="161"/>
    </location>
    <ligand>
        <name>ATP</name>
        <dbReference type="ChEBI" id="CHEBI:30616"/>
    </ligand>
</feature>
<dbReference type="HAMAP" id="MF_00377">
    <property type="entry name" value="DnaA_bact"/>
    <property type="match status" value="1"/>
</dbReference>
<evidence type="ECO:0000313" key="15">
    <source>
        <dbReference type="EMBL" id="QEN09074.1"/>
    </source>
</evidence>
<dbReference type="Gene3D" id="1.10.8.60">
    <property type="match status" value="1"/>
</dbReference>
<comment type="domain">
    <text evidence="8">Domain I is involved in oligomerization and binding regulators, domain II is flexibile and of varying length in different bacteria, domain III forms the AAA+ region, while domain IV binds dsDNA.</text>
</comment>
<feature type="region of interest" description="Disordered" evidence="12">
    <location>
        <begin position="88"/>
        <end position="112"/>
    </location>
</feature>
<feature type="binding site" evidence="8">
    <location>
        <position position="162"/>
    </location>
    <ligand>
        <name>ATP</name>
        <dbReference type="ChEBI" id="CHEBI:30616"/>
    </ligand>
</feature>
<evidence type="ECO:0000256" key="11">
    <source>
        <dbReference type="RuleBase" id="RU004227"/>
    </source>
</evidence>
<keyword evidence="6 8" id="KW-0446">Lipid-binding</keyword>
<feature type="domain" description="AAA+ ATPase" evidence="13">
    <location>
        <begin position="147"/>
        <end position="276"/>
    </location>
</feature>
<evidence type="ECO:0000256" key="7">
    <source>
        <dbReference type="ARBA" id="ARBA00023125"/>
    </source>
</evidence>
<dbReference type="SMART" id="SM00760">
    <property type="entry name" value="Bac_DnaA_C"/>
    <property type="match status" value="1"/>
</dbReference>
<evidence type="ECO:0000256" key="1">
    <source>
        <dbReference type="ARBA" id="ARBA00006583"/>
    </source>
</evidence>
<dbReference type="InterPro" id="IPR001957">
    <property type="entry name" value="Chromosome_initiator_DnaA"/>
</dbReference>
<comment type="subunit">
    <text evidence="8">Oligomerizes as a right-handed, spiral filament on DNA at oriC.</text>
</comment>
<dbReference type="Pfam" id="PF08299">
    <property type="entry name" value="Bac_DnaA_C"/>
    <property type="match status" value="1"/>
</dbReference>
<dbReference type="Proteomes" id="UP000324209">
    <property type="component" value="Chromosome"/>
</dbReference>
<keyword evidence="7 8" id="KW-0238">DNA-binding</keyword>
<organism evidence="15 16">
    <name type="scientific">Oceanispirochaeta crateris</name>
    <dbReference type="NCBI Taxonomy" id="2518645"/>
    <lineage>
        <taxon>Bacteria</taxon>
        <taxon>Pseudomonadati</taxon>
        <taxon>Spirochaetota</taxon>
        <taxon>Spirochaetia</taxon>
        <taxon>Spirochaetales</taxon>
        <taxon>Spirochaetaceae</taxon>
        <taxon>Oceanispirochaeta</taxon>
    </lineage>
</organism>
<dbReference type="GO" id="GO:0005737">
    <property type="term" value="C:cytoplasm"/>
    <property type="evidence" value="ECO:0007669"/>
    <property type="project" value="UniProtKB-SubCell"/>
</dbReference>
<evidence type="ECO:0000256" key="3">
    <source>
        <dbReference type="ARBA" id="ARBA00022705"/>
    </source>
</evidence>
<keyword evidence="3 8" id="KW-0235">DNA replication</keyword>
<evidence type="ECO:0000256" key="5">
    <source>
        <dbReference type="ARBA" id="ARBA00022840"/>
    </source>
</evidence>
<keyword evidence="2 8" id="KW-0963">Cytoplasm</keyword>
<dbReference type="PANTHER" id="PTHR30050:SF2">
    <property type="entry name" value="CHROMOSOMAL REPLICATION INITIATOR PROTEIN DNAA"/>
    <property type="match status" value="1"/>
</dbReference>
<feature type="region of interest" description="Domain IV, binds dsDNA" evidence="8">
    <location>
        <begin position="331"/>
        <end position="452"/>
    </location>
</feature>
<dbReference type="CDD" id="cd00009">
    <property type="entry name" value="AAA"/>
    <property type="match status" value="1"/>
</dbReference>
<dbReference type="GO" id="GO:0006270">
    <property type="term" value="P:DNA replication initiation"/>
    <property type="evidence" value="ECO:0007669"/>
    <property type="project" value="UniProtKB-UniRule"/>
</dbReference>
<keyword evidence="5 8" id="KW-0067">ATP-binding</keyword>
<dbReference type="InterPro" id="IPR003593">
    <property type="entry name" value="AAA+_ATPase"/>
</dbReference>
<dbReference type="AlphaFoldDB" id="A0A5C1QR30"/>
<dbReference type="Gene3D" id="3.40.50.300">
    <property type="entry name" value="P-loop containing nucleotide triphosphate hydrolases"/>
    <property type="match status" value="1"/>
</dbReference>
<evidence type="ECO:0000256" key="12">
    <source>
        <dbReference type="SAM" id="MobiDB-lite"/>
    </source>
</evidence>
<feature type="domain" description="Chromosomal replication initiator DnaA C-terminal" evidence="14">
    <location>
        <begin position="359"/>
        <end position="428"/>
    </location>
</feature>
<feature type="binding site" evidence="8">
    <location>
        <position position="158"/>
    </location>
    <ligand>
        <name>ATP</name>
        <dbReference type="ChEBI" id="CHEBI:30616"/>
    </ligand>
</feature>
<dbReference type="InterPro" id="IPR038454">
    <property type="entry name" value="DnaA_N_sf"/>
</dbReference>
<feature type="binding site" evidence="8">
    <location>
        <position position="160"/>
    </location>
    <ligand>
        <name>ATP</name>
        <dbReference type="ChEBI" id="CHEBI:30616"/>
    </ligand>
</feature>
<evidence type="ECO:0000313" key="16">
    <source>
        <dbReference type="Proteomes" id="UP000324209"/>
    </source>
</evidence>
<evidence type="ECO:0000259" key="13">
    <source>
        <dbReference type="SMART" id="SM00382"/>
    </source>
</evidence>
<dbReference type="InterPro" id="IPR024633">
    <property type="entry name" value="DnaA_N_dom"/>
</dbReference>
<dbReference type="GO" id="GO:0005886">
    <property type="term" value="C:plasma membrane"/>
    <property type="evidence" value="ECO:0007669"/>
    <property type="project" value="TreeGrafter"/>
</dbReference>
<proteinExistence type="inferred from homology"/>
<dbReference type="CDD" id="cd06571">
    <property type="entry name" value="Bac_DnaA_C"/>
    <property type="match status" value="1"/>
</dbReference>
<dbReference type="SMART" id="SM00382">
    <property type="entry name" value="AAA"/>
    <property type="match status" value="1"/>
</dbReference>
<keyword evidence="16" id="KW-1185">Reference proteome</keyword>
<protein>
    <recommendedName>
        <fullName evidence="8 9">Chromosomal replication initiator protein DnaA</fullName>
    </recommendedName>
</protein>
<dbReference type="KEGG" id="ock:EXM22_14195"/>
<dbReference type="InterPro" id="IPR010921">
    <property type="entry name" value="Trp_repressor/repl_initiator"/>
</dbReference>
<dbReference type="InterPro" id="IPR027417">
    <property type="entry name" value="P-loop_NTPase"/>
</dbReference>
<name>A0A5C1QR30_9SPIO</name>
<dbReference type="Gene3D" id="1.10.1750.10">
    <property type="match status" value="1"/>
</dbReference>
<evidence type="ECO:0000256" key="6">
    <source>
        <dbReference type="ARBA" id="ARBA00023121"/>
    </source>
</evidence>
<dbReference type="GO" id="GO:0005524">
    <property type="term" value="F:ATP binding"/>
    <property type="evidence" value="ECO:0007669"/>
    <property type="project" value="UniProtKB-UniRule"/>
</dbReference>
<dbReference type="InterPro" id="IPR013159">
    <property type="entry name" value="DnaA_C"/>
</dbReference>
<dbReference type="InterPro" id="IPR013317">
    <property type="entry name" value="DnaA_dom"/>
</dbReference>
<evidence type="ECO:0000256" key="4">
    <source>
        <dbReference type="ARBA" id="ARBA00022741"/>
    </source>
</evidence>
<dbReference type="PANTHER" id="PTHR30050">
    <property type="entry name" value="CHROMOSOMAL REPLICATION INITIATOR PROTEIN DNAA"/>
    <property type="match status" value="1"/>
</dbReference>